<dbReference type="AlphaFoldDB" id="A0A9Q1F168"/>
<feature type="compositionally biased region" description="Basic residues" evidence="4">
    <location>
        <begin position="87"/>
        <end position="103"/>
    </location>
</feature>
<sequence length="923" mass="102244">MGPKTFNLLRCLVQPDRPGTKSYAAIVTTLTAHFSPKPLVIAERFRFHKRNQEEGESVTVFVAALRRKCGKKGHLERACKSKGVERKPRHGTRNPKQRFKKSVHSVQPSHTVEAGSSSSEEATVYVLSVQGGPDGYWITPLLNGKPVRMEIDTGAAVSLVSYAVYKKTLKHLPLQPTSLILRTYTGESVPTEGVVNVTVKVNNQTAKLPLYVVKGNFPSLLGRSWLEEISLDWPAIRKICKGESHLSVVLEKHAEVFNDELGTMKEITIKLNLKPDSRPKFFKARTVPYAIKPKVEAELEALVKSGVLEPVRQSDWGTPIVPVPKKDGSVRICGDFKVTINPVLEAEQYPLPHINDLFAGLAGGQKFSKIDLNQAYLQMQVDEKSKKLLTVVTHKGHFRYCRLPFGITSAPAVFQRAMDQILSGLNGVQCYLDDILVTGKTEEEHLENLEATLQRLKEYGLRVRRSKCEFFQSSVEYLGHVIDSEGLHKAPSKIKALTDAPAPENVSQLRSFLGLLNYYGKFIENLSSLLKPLHELLCDGKAWEWTERCEAAFEQAKRALLESDALTHFDPALPLQLACDASPYGVGAVVSHIMPNGILSLAASRMQRWALLLSAHDYDIKYRKSDLHANADGLSRLPLPVNHSEPFHASRPPQAGIFYFRQVEEAPITHTQVKRHTRNDPVLSKLLDIVIHGGCGDIPELKHYLARKNELSVQAVIIPPGLRKKLLQQLHAGHSGMVRMKELARSYFWWPGLDGPIEETARTCPSCQQSVELQVVLATPGQQLFNLPPVGGLVSLGDETNKGGVVRKLQELDRLVAGVKTTEDIIWRRHTDQLLLGSTASSVQPPPVVSAEPVEQDRPAQPTITQDVPCAVEPVSPGSISSDESHPELSPSTPAPAGVNSPGGSAIRRYPQRERRLPKRLDL</sequence>
<dbReference type="Pfam" id="PF17919">
    <property type="entry name" value="RT_RNaseH_2"/>
    <property type="match status" value="1"/>
</dbReference>
<dbReference type="FunFam" id="3.30.70.270:FF:000026">
    <property type="entry name" value="Transposon Ty3-G Gag-Pol polyprotein"/>
    <property type="match status" value="1"/>
</dbReference>
<dbReference type="Gene3D" id="1.10.340.70">
    <property type="match status" value="1"/>
</dbReference>
<dbReference type="PANTHER" id="PTHR37984">
    <property type="entry name" value="PROTEIN CBG26694"/>
    <property type="match status" value="1"/>
</dbReference>
<comment type="similarity">
    <text evidence="1">Belongs to the beta type-B retroviral polymerase family. HERV class-II K(HML-2) pol subfamily.</text>
</comment>
<dbReference type="PROSITE" id="PS50878">
    <property type="entry name" value="RT_POL"/>
    <property type="match status" value="1"/>
</dbReference>
<evidence type="ECO:0000259" key="5">
    <source>
        <dbReference type="PROSITE" id="PS50878"/>
    </source>
</evidence>
<dbReference type="Pfam" id="PF13975">
    <property type="entry name" value="gag-asp_proteas"/>
    <property type="match status" value="1"/>
</dbReference>
<keyword evidence="7" id="KW-1185">Reference proteome</keyword>
<evidence type="ECO:0000313" key="7">
    <source>
        <dbReference type="Proteomes" id="UP001152622"/>
    </source>
</evidence>
<dbReference type="InterPro" id="IPR043502">
    <property type="entry name" value="DNA/RNA_pol_sf"/>
</dbReference>
<dbReference type="Gene3D" id="3.10.10.10">
    <property type="entry name" value="HIV Type 1 Reverse Transcriptase, subunit A, domain 1"/>
    <property type="match status" value="1"/>
</dbReference>
<dbReference type="InterPro" id="IPR021109">
    <property type="entry name" value="Peptidase_aspartic_dom_sf"/>
</dbReference>
<organism evidence="6 7">
    <name type="scientific">Synaphobranchus kaupii</name>
    <name type="common">Kaup's arrowtooth eel</name>
    <dbReference type="NCBI Taxonomy" id="118154"/>
    <lineage>
        <taxon>Eukaryota</taxon>
        <taxon>Metazoa</taxon>
        <taxon>Chordata</taxon>
        <taxon>Craniata</taxon>
        <taxon>Vertebrata</taxon>
        <taxon>Euteleostomi</taxon>
        <taxon>Actinopterygii</taxon>
        <taxon>Neopterygii</taxon>
        <taxon>Teleostei</taxon>
        <taxon>Anguilliformes</taxon>
        <taxon>Synaphobranchidae</taxon>
        <taxon>Synaphobranchus</taxon>
    </lineage>
</organism>
<dbReference type="InterPro" id="IPR000477">
    <property type="entry name" value="RT_dom"/>
</dbReference>
<feature type="compositionally biased region" description="Basic and acidic residues" evidence="4">
    <location>
        <begin position="911"/>
        <end position="923"/>
    </location>
</feature>
<feature type="compositionally biased region" description="Polar residues" evidence="4">
    <location>
        <begin position="104"/>
        <end position="117"/>
    </location>
</feature>
<evidence type="ECO:0000256" key="2">
    <source>
        <dbReference type="ARBA" id="ARBA00012180"/>
    </source>
</evidence>
<dbReference type="Pfam" id="PF17921">
    <property type="entry name" value="Integrase_H2C2"/>
    <property type="match status" value="1"/>
</dbReference>
<feature type="region of interest" description="Disordered" evidence="4">
    <location>
        <begin position="838"/>
        <end position="923"/>
    </location>
</feature>
<dbReference type="Gene3D" id="3.30.70.270">
    <property type="match status" value="2"/>
</dbReference>
<dbReference type="InterPro" id="IPR050951">
    <property type="entry name" value="Retrovirus_Pol_polyprotein"/>
</dbReference>
<protein>
    <recommendedName>
        <fullName evidence="3">Gypsy retrotransposon integrase-like protein 1</fullName>
        <ecNumber evidence="2">3.1.26.4</ecNumber>
    </recommendedName>
</protein>
<evidence type="ECO:0000256" key="1">
    <source>
        <dbReference type="ARBA" id="ARBA00010879"/>
    </source>
</evidence>
<dbReference type="Gene3D" id="2.40.70.10">
    <property type="entry name" value="Acid Proteases"/>
    <property type="match status" value="1"/>
</dbReference>
<dbReference type="EMBL" id="JAINUF010000010">
    <property type="protein sequence ID" value="KAJ8348953.1"/>
    <property type="molecule type" value="Genomic_DNA"/>
</dbReference>
<feature type="domain" description="Reverse transcriptase" evidence="5">
    <location>
        <begin position="304"/>
        <end position="482"/>
    </location>
</feature>
<evidence type="ECO:0000256" key="4">
    <source>
        <dbReference type="SAM" id="MobiDB-lite"/>
    </source>
</evidence>
<dbReference type="OrthoDB" id="775972at2759"/>
<dbReference type="GO" id="GO:0004523">
    <property type="term" value="F:RNA-DNA hybrid ribonuclease activity"/>
    <property type="evidence" value="ECO:0007669"/>
    <property type="project" value="UniProtKB-EC"/>
</dbReference>
<name>A0A9Q1F168_SYNKA</name>
<dbReference type="InterPro" id="IPR041588">
    <property type="entry name" value="Integrase_H2C2"/>
</dbReference>
<evidence type="ECO:0000256" key="3">
    <source>
        <dbReference type="ARBA" id="ARBA00039658"/>
    </source>
</evidence>
<dbReference type="SUPFAM" id="SSF50630">
    <property type="entry name" value="Acid proteases"/>
    <property type="match status" value="1"/>
</dbReference>
<dbReference type="PANTHER" id="PTHR37984:SF13">
    <property type="entry name" value="RIBONUCLEASE H"/>
    <property type="match status" value="1"/>
</dbReference>
<dbReference type="SUPFAM" id="SSF56672">
    <property type="entry name" value="DNA/RNA polymerases"/>
    <property type="match status" value="1"/>
</dbReference>
<evidence type="ECO:0000313" key="6">
    <source>
        <dbReference type="EMBL" id="KAJ8348953.1"/>
    </source>
</evidence>
<accession>A0A9Q1F168</accession>
<reference evidence="6" key="1">
    <citation type="journal article" date="2023" name="Science">
        <title>Genome structures resolve the early diversification of teleost fishes.</title>
        <authorList>
            <person name="Parey E."/>
            <person name="Louis A."/>
            <person name="Montfort J."/>
            <person name="Bouchez O."/>
            <person name="Roques C."/>
            <person name="Iampietro C."/>
            <person name="Lluch J."/>
            <person name="Castinel A."/>
            <person name="Donnadieu C."/>
            <person name="Desvignes T."/>
            <person name="Floi Bucao C."/>
            <person name="Jouanno E."/>
            <person name="Wen M."/>
            <person name="Mejri S."/>
            <person name="Dirks R."/>
            <person name="Jansen H."/>
            <person name="Henkel C."/>
            <person name="Chen W.J."/>
            <person name="Zahm M."/>
            <person name="Cabau C."/>
            <person name="Klopp C."/>
            <person name="Thompson A.W."/>
            <person name="Robinson-Rechavi M."/>
            <person name="Braasch I."/>
            <person name="Lecointre G."/>
            <person name="Bobe J."/>
            <person name="Postlethwait J.H."/>
            <person name="Berthelot C."/>
            <person name="Roest Crollius H."/>
            <person name="Guiguen Y."/>
        </authorList>
    </citation>
    <scope>NUCLEOTIDE SEQUENCE</scope>
    <source>
        <strain evidence="6">WJC10195</strain>
    </source>
</reference>
<proteinExistence type="inferred from homology"/>
<dbReference type="EC" id="3.1.26.4" evidence="2"/>
<dbReference type="InterPro" id="IPR041577">
    <property type="entry name" value="RT_RNaseH_2"/>
</dbReference>
<dbReference type="Proteomes" id="UP001152622">
    <property type="component" value="Chromosome 10"/>
</dbReference>
<dbReference type="InterPro" id="IPR043128">
    <property type="entry name" value="Rev_trsase/Diguanyl_cyclase"/>
</dbReference>
<feature type="region of interest" description="Disordered" evidence="4">
    <location>
        <begin position="78"/>
        <end position="117"/>
    </location>
</feature>
<gene>
    <name evidence="6" type="ORF">SKAU_G00275420</name>
</gene>
<dbReference type="CDD" id="cd01647">
    <property type="entry name" value="RT_LTR"/>
    <property type="match status" value="1"/>
</dbReference>
<dbReference type="Pfam" id="PF00078">
    <property type="entry name" value="RVT_1"/>
    <property type="match status" value="1"/>
</dbReference>
<comment type="caution">
    <text evidence="6">The sequence shown here is derived from an EMBL/GenBank/DDBJ whole genome shotgun (WGS) entry which is preliminary data.</text>
</comment>